<dbReference type="EMBL" id="CP036271">
    <property type="protein sequence ID" value="QDT57164.1"/>
    <property type="molecule type" value="Genomic_DNA"/>
</dbReference>
<comment type="catalytic activity">
    <reaction evidence="1 9 10">
        <text>Release of an N-terminal pyroglutamyl group from a polypeptide, the second amino acid generally not being Pro.</text>
        <dbReference type="EC" id="3.4.19.3"/>
    </reaction>
</comment>
<evidence type="ECO:0000256" key="8">
    <source>
        <dbReference type="ARBA" id="ARBA00022807"/>
    </source>
</evidence>
<dbReference type="PIRSF" id="PIRSF015592">
    <property type="entry name" value="Prld-crbxl_pptds"/>
    <property type="match status" value="1"/>
</dbReference>
<evidence type="ECO:0000256" key="4">
    <source>
        <dbReference type="ARBA" id="ARBA00006641"/>
    </source>
</evidence>
<feature type="active site" evidence="9">
    <location>
        <position position="178"/>
    </location>
</feature>
<dbReference type="EC" id="3.4.19.3" evidence="9"/>
<keyword evidence="5 9" id="KW-0963">Cytoplasm</keyword>
<gene>
    <name evidence="9 12" type="primary">pcp</name>
    <name evidence="12" type="ORF">Pan44_52310</name>
</gene>
<dbReference type="CDD" id="cd00501">
    <property type="entry name" value="Peptidase_C15"/>
    <property type="match status" value="1"/>
</dbReference>
<keyword evidence="6 9" id="KW-0645">Protease</keyword>
<feature type="active site" evidence="9 10">
    <location>
        <position position="92"/>
    </location>
</feature>
<dbReference type="GO" id="GO:0016920">
    <property type="term" value="F:pyroglutamyl-peptidase activity"/>
    <property type="evidence" value="ECO:0007669"/>
    <property type="project" value="UniProtKB-UniRule"/>
</dbReference>
<comment type="similarity">
    <text evidence="4 9">Belongs to the peptidase C15 family.</text>
</comment>
<keyword evidence="7 9" id="KW-0378">Hydrolase</keyword>
<dbReference type="OrthoDB" id="9779738at2"/>
<dbReference type="Proteomes" id="UP000315700">
    <property type="component" value="Chromosome"/>
</dbReference>
<dbReference type="PANTHER" id="PTHR23402">
    <property type="entry name" value="PROTEASE FAMILY C15 PYROGLUTAMYL-PEPTIDASE I-RELATED"/>
    <property type="match status" value="1"/>
</dbReference>
<dbReference type="InterPro" id="IPR033694">
    <property type="entry name" value="PGPEP1_Cys_AS"/>
</dbReference>
<dbReference type="InterPro" id="IPR029762">
    <property type="entry name" value="PGP-I_bact-type"/>
</dbReference>
<sequence>MTTSSEAAGTPAVRTVLVTGFEPFGGETENPSRQIALELAGRSVLGRTIVSEVLPCVFGKSTRALRTAIRKHAPELVICLGQAGGRAGLTLERVAINLDDAPLPDNAGVRPIDQPILKSGPAAYWSTLPVKGMARAMAMAGIEASVSHSAGTYVCNHVFYGLMQSLKRRPATRGGFIHVPFLPEQSLRQGRSAPFMLLPQMVRGIEVAIETALSLAEDASIAGGATH</sequence>
<accession>A0A517SM14</accession>
<dbReference type="HAMAP" id="MF_00417">
    <property type="entry name" value="Pyrrolid_peptidase"/>
    <property type="match status" value="1"/>
</dbReference>
<comment type="subcellular location">
    <subcellularLocation>
        <location evidence="3 9">Cytoplasm</location>
    </subcellularLocation>
</comment>
<organism evidence="12 13">
    <name type="scientific">Caulifigura coniformis</name>
    <dbReference type="NCBI Taxonomy" id="2527983"/>
    <lineage>
        <taxon>Bacteria</taxon>
        <taxon>Pseudomonadati</taxon>
        <taxon>Planctomycetota</taxon>
        <taxon>Planctomycetia</taxon>
        <taxon>Planctomycetales</taxon>
        <taxon>Planctomycetaceae</taxon>
        <taxon>Caulifigura</taxon>
    </lineage>
</organism>
<evidence type="ECO:0000256" key="6">
    <source>
        <dbReference type="ARBA" id="ARBA00022670"/>
    </source>
</evidence>
<dbReference type="NCBIfam" id="TIGR00504">
    <property type="entry name" value="pyro_pdase"/>
    <property type="match status" value="1"/>
</dbReference>
<dbReference type="Gene3D" id="3.40.630.20">
    <property type="entry name" value="Peptidase C15, pyroglutamyl peptidase I-like"/>
    <property type="match status" value="1"/>
</dbReference>
<comment type="subunit">
    <text evidence="9">Homotetramer.</text>
</comment>
<dbReference type="NCBIfam" id="NF009676">
    <property type="entry name" value="PRK13197.1"/>
    <property type="match status" value="1"/>
</dbReference>
<evidence type="ECO:0000256" key="3">
    <source>
        <dbReference type="ARBA" id="ARBA00004496"/>
    </source>
</evidence>
<dbReference type="InterPro" id="IPR033693">
    <property type="entry name" value="PGPEP1_Glu_AS"/>
</dbReference>
<dbReference type="GO" id="GO:0006508">
    <property type="term" value="P:proteolysis"/>
    <property type="evidence" value="ECO:0007669"/>
    <property type="project" value="UniProtKB-KW"/>
</dbReference>
<dbReference type="FunFam" id="3.40.630.20:FF:000001">
    <property type="entry name" value="Pyrrolidone-carboxylate peptidase"/>
    <property type="match status" value="1"/>
</dbReference>
<dbReference type="PROSITE" id="PS01333">
    <property type="entry name" value="PYRASE_GLU"/>
    <property type="match status" value="1"/>
</dbReference>
<dbReference type="KEGG" id="ccos:Pan44_52310"/>
<dbReference type="InterPro" id="IPR000816">
    <property type="entry name" value="Peptidase_C15"/>
</dbReference>
<dbReference type="PANTHER" id="PTHR23402:SF1">
    <property type="entry name" value="PYROGLUTAMYL-PEPTIDASE I"/>
    <property type="match status" value="1"/>
</dbReference>
<keyword evidence="8 9" id="KW-0788">Thiol protease</keyword>
<dbReference type="SUPFAM" id="SSF53182">
    <property type="entry name" value="Pyrrolidone carboxyl peptidase (pyroglutamate aminopeptidase)"/>
    <property type="match status" value="1"/>
</dbReference>
<evidence type="ECO:0000256" key="9">
    <source>
        <dbReference type="HAMAP-Rule" id="MF_00417"/>
    </source>
</evidence>
<evidence type="ECO:0000256" key="5">
    <source>
        <dbReference type="ARBA" id="ARBA00022490"/>
    </source>
</evidence>
<name>A0A517SM14_9PLAN</name>
<dbReference type="InterPro" id="IPR016125">
    <property type="entry name" value="Peptidase_C15-like"/>
</dbReference>
<evidence type="ECO:0000256" key="2">
    <source>
        <dbReference type="ARBA" id="ARBA00002280"/>
    </source>
</evidence>
<evidence type="ECO:0000313" key="12">
    <source>
        <dbReference type="EMBL" id="QDT57164.1"/>
    </source>
</evidence>
<dbReference type="PROSITE" id="PS01334">
    <property type="entry name" value="PYRASE_CYS"/>
    <property type="match status" value="1"/>
</dbReference>
<dbReference type="AlphaFoldDB" id="A0A517SM14"/>
<dbReference type="Pfam" id="PF01470">
    <property type="entry name" value="Peptidase_C15"/>
    <property type="match status" value="1"/>
</dbReference>
<dbReference type="InParanoid" id="A0A517SM14"/>
<dbReference type="PRINTS" id="PR00706">
    <property type="entry name" value="PYROGLUPTASE"/>
</dbReference>
<dbReference type="RefSeq" id="WP_145034544.1">
    <property type="nucleotide sequence ID" value="NZ_CP036271.1"/>
</dbReference>
<evidence type="ECO:0000256" key="10">
    <source>
        <dbReference type="PROSITE-ProRule" id="PRU10076"/>
    </source>
</evidence>
<protein>
    <recommendedName>
        <fullName evidence="9">Pyrrolidone-carboxylate peptidase</fullName>
        <ecNumber evidence="9">3.4.19.3</ecNumber>
    </recommendedName>
    <alternativeName>
        <fullName evidence="9">5-oxoprolyl-peptidase</fullName>
    </alternativeName>
    <alternativeName>
        <fullName evidence="9">Pyroglutamyl-peptidase I</fullName>
        <shortName evidence="9">PGP-I</shortName>
        <shortName evidence="9">Pyrase</shortName>
    </alternativeName>
</protein>
<feature type="active site" evidence="9 11">
    <location>
        <position position="155"/>
    </location>
</feature>
<dbReference type="InterPro" id="IPR036440">
    <property type="entry name" value="Peptidase_C15-like_sf"/>
</dbReference>
<proteinExistence type="inferred from homology"/>
<evidence type="ECO:0000256" key="7">
    <source>
        <dbReference type="ARBA" id="ARBA00022801"/>
    </source>
</evidence>
<evidence type="ECO:0000256" key="11">
    <source>
        <dbReference type="PROSITE-ProRule" id="PRU10077"/>
    </source>
</evidence>
<evidence type="ECO:0000256" key="1">
    <source>
        <dbReference type="ARBA" id="ARBA00001770"/>
    </source>
</evidence>
<keyword evidence="13" id="KW-1185">Reference proteome</keyword>
<dbReference type="GO" id="GO:0005829">
    <property type="term" value="C:cytosol"/>
    <property type="evidence" value="ECO:0007669"/>
    <property type="project" value="InterPro"/>
</dbReference>
<evidence type="ECO:0000313" key="13">
    <source>
        <dbReference type="Proteomes" id="UP000315700"/>
    </source>
</evidence>
<reference evidence="12 13" key="1">
    <citation type="submission" date="2019-02" db="EMBL/GenBank/DDBJ databases">
        <title>Deep-cultivation of Planctomycetes and their phenomic and genomic characterization uncovers novel biology.</title>
        <authorList>
            <person name="Wiegand S."/>
            <person name="Jogler M."/>
            <person name="Boedeker C."/>
            <person name="Pinto D."/>
            <person name="Vollmers J."/>
            <person name="Rivas-Marin E."/>
            <person name="Kohn T."/>
            <person name="Peeters S.H."/>
            <person name="Heuer A."/>
            <person name="Rast P."/>
            <person name="Oberbeckmann S."/>
            <person name="Bunk B."/>
            <person name="Jeske O."/>
            <person name="Meyerdierks A."/>
            <person name="Storesund J.E."/>
            <person name="Kallscheuer N."/>
            <person name="Luecker S."/>
            <person name="Lage O.M."/>
            <person name="Pohl T."/>
            <person name="Merkel B.J."/>
            <person name="Hornburger P."/>
            <person name="Mueller R.-W."/>
            <person name="Bruemmer F."/>
            <person name="Labrenz M."/>
            <person name="Spormann A.M."/>
            <person name="Op den Camp H."/>
            <person name="Overmann J."/>
            <person name="Amann R."/>
            <person name="Jetten M.S.M."/>
            <person name="Mascher T."/>
            <person name="Medema M.H."/>
            <person name="Devos D.P."/>
            <person name="Kaster A.-K."/>
            <person name="Ovreas L."/>
            <person name="Rohde M."/>
            <person name="Galperin M.Y."/>
            <person name="Jogler C."/>
        </authorList>
    </citation>
    <scope>NUCLEOTIDE SEQUENCE [LARGE SCALE GENOMIC DNA]</scope>
    <source>
        <strain evidence="12 13">Pan44</strain>
    </source>
</reference>
<comment type="function">
    <text evidence="2 9">Removes 5-oxoproline from various penultimate amino acid residues except L-proline.</text>
</comment>